<dbReference type="PANTHER" id="PTHR35861">
    <property type="match status" value="1"/>
</dbReference>
<sequence length="485" mass="51409">MAFNHGVTTSERSTSVISTASVSAGIPIVFGTSPVNMSALAAAPVNKPILAYSYSEAAQALGYSDNWEAYTLCEFMDVYFRLNALKPAIFVNVLDPSIHKTAVTTTSMNLVDKAVKISVTGIMHDAALVVKSADAVTTYVKNTDYTVAFDSDGNTVVSVKTGGTIPTNATALSIAYTKLDPTAVDVNDIIGGLDAVTGAMTGLELVNGVFPRFGLVPGLILAPGYSQDPTVAAVMVAKAGNINSTFTALALTDIPTDTVKVYTGVPAWKNTNGYTSPLQVALWPKVSKGGKQYHMSTHIACAIGVADAANEGVPVASPSNKALVIDAAVLADGTEVFLGPDQANYLNSQGIMTALNFVGGFKGWGNYTGAYPVSTDPKDVFISIRRMFIWAKNSIVLTYWNQVDNPATPRLIETITDSINIWLNGLTASGYLLGGRVEFNWADNPVTDLMAGKFKFQLFITPPGPAQELAFVLEYDATYLQTLFG</sequence>
<evidence type="ECO:0000313" key="1">
    <source>
        <dbReference type="EMBL" id="KGE20641.1"/>
    </source>
</evidence>
<dbReference type="PANTHER" id="PTHR35861:SF2">
    <property type="entry name" value="FELS-2 PROPHAGE PROTEIN"/>
    <property type="match status" value="1"/>
</dbReference>
<dbReference type="AlphaFoldDB" id="A0A098MDQ6"/>
<name>A0A098MDQ6_9BACL</name>
<dbReference type="eggNOG" id="COG3497">
    <property type="taxonomic scope" value="Bacteria"/>
</dbReference>
<dbReference type="EMBL" id="JQCR01000001">
    <property type="protein sequence ID" value="KGE20699.1"/>
    <property type="molecule type" value="Genomic_DNA"/>
</dbReference>
<dbReference type="OrthoDB" id="9767864at2"/>
<dbReference type="EMBL" id="JQCR01000001">
    <property type="protein sequence ID" value="KGE20641.1"/>
    <property type="molecule type" value="Genomic_DNA"/>
</dbReference>
<dbReference type="InterPro" id="IPR052042">
    <property type="entry name" value="Tail_sheath_structural"/>
</dbReference>
<comment type="caution">
    <text evidence="2">The sequence shown here is derived from an EMBL/GenBank/DDBJ whole genome shotgun (WGS) entry which is preliminary data.</text>
</comment>
<organism evidence="2 3">
    <name type="scientific">Paenibacillus wynnii</name>
    <dbReference type="NCBI Taxonomy" id="268407"/>
    <lineage>
        <taxon>Bacteria</taxon>
        <taxon>Bacillati</taxon>
        <taxon>Bacillota</taxon>
        <taxon>Bacilli</taxon>
        <taxon>Bacillales</taxon>
        <taxon>Paenibacillaceae</taxon>
        <taxon>Paenibacillus</taxon>
    </lineage>
</organism>
<keyword evidence="3" id="KW-1185">Reference proteome</keyword>
<dbReference type="STRING" id="268407.PWYN_00055"/>
<evidence type="ECO:0000313" key="2">
    <source>
        <dbReference type="EMBL" id="KGE20699.1"/>
    </source>
</evidence>
<evidence type="ECO:0000313" key="3">
    <source>
        <dbReference type="Proteomes" id="UP000029734"/>
    </source>
</evidence>
<reference evidence="2 3" key="1">
    <citation type="submission" date="2014-08" db="EMBL/GenBank/DDBJ databases">
        <authorList>
            <person name="den Bakker H.C."/>
        </authorList>
    </citation>
    <scope>NUCLEOTIDE SEQUENCE [LARGE SCALE GENOMIC DNA]</scope>
    <source>
        <strain evidence="2 3">DSM 18334</strain>
    </source>
</reference>
<gene>
    <name evidence="1" type="ORF">PWYN_00055</name>
    <name evidence="2" type="ORF">PWYN_00480</name>
</gene>
<dbReference type="Proteomes" id="UP000029734">
    <property type="component" value="Unassembled WGS sequence"/>
</dbReference>
<protein>
    <submittedName>
        <fullName evidence="2">Phage tail protein</fullName>
    </submittedName>
</protein>
<accession>A0A098MDQ6</accession>
<reference evidence="2 3" key="2">
    <citation type="submission" date="2014-10" db="EMBL/GenBank/DDBJ databases">
        <title>Comparative genomics of the Paenibacillus odorifer group.</title>
        <authorList>
            <person name="Tsai Y.-C."/>
            <person name="Martin N."/>
            <person name="Korlach J."/>
            <person name="Wiedmann M."/>
        </authorList>
    </citation>
    <scope>NUCLEOTIDE SEQUENCE [LARGE SCALE GENOMIC DNA]</scope>
    <source>
        <strain evidence="2 3">DSM 18334</strain>
    </source>
</reference>
<proteinExistence type="predicted"/>